<name>A0AAE1HT25_9NEOP</name>
<keyword evidence="4" id="KW-1185">Reference proteome</keyword>
<comment type="caution">
    <text evidence="3">The sequence shown here is derived from an EMBL/GenBank/DDBJ whole genome shotgun (WGS) entry which is preliminary data.</text>
</comment>
<dbReference type="EMBL" id="JAHWGI010001046">
    <property type="protein sequence ID" value="KAK3921706.1"/>
    <property type="molecule type" value="Genomic_DNA"/>
</dbReference>
<organism evidence="3 4">
    <name type="scientific">Frankliniella fusca</name>
    <dbReference type="NCBI Taxonomy" id="407009"/>
    <lineage>
        <taxon>Eukaryota</taxon>
        <taxon>Metazoa</taxon>
        <taxon>Ecdysozoa</taxon>
        <taxon>Arthropoda</taxon>
        <taxon>Hexapoda</taxon>
        <taxon>Insecta</taxon>
        <taxon>Pterygota</taxon>
        <taxon>Neoptera</taxon>
        <taxon>Paraneoptera</taxon>
        <taxon>Thysanoptera</taxon>
        <taxon>Terebrantia</taxon>
        <taxon>Thripoidea</taxon>
        <taxon>Thripidae</taxon>
        <taxon>Frankliniella</taxon>
    </lineage>
</organism>
<dbReference type="EMBL" id="JAHWGI010001272">
    <property type="protein sequence ID" value="KAK3926950.1"/>
    <property type="molecule type" value="Genomic_DNA"/>
</dbReference>
<evidence type="ECO:0000313" key="4">
    <source>
        <dbReference type="Proteomes" id="UP001219518"/>
    </source>
</evidence>
<reference evidence="3" key="1">
    <citation type="submission" date="2021-07" db="EMBL/GenBank/DDBJ databases">
        <authorList>
            <person name="Catto M.A."/>
            <person name="Jacobson A."/>
            <person name="Kennedy G."/>
            <person name="Labadie P."/>
            <person name="Hunt B.G."/>
            <person name="Srinivasan R."/>
        </authorList>
    </citation>
    <scope>NUCLEOTIDE SEQUENCE</scope>
    <source>
        <strain evidence="3">PL_HMW_Pooled</strain>
        <tissue evidence="3">Head</tissue>
    </source>
</reference>
<sequence>MSQPDLRDLRPCARRGSEGPSRGPLRPWTWTSRSPPSPRRVRGARARASAAVDMG</sequence>
<dbReference type="AlphaFoldDB" id="A0AAE1HT25"/>
<protein>
    <submittedName>
        <fullName evidence="3">DDRGK domain-containing protein 1</fullName>
    </submittedName>
</protein>
<dbReference type="Proteomes" id="UP001219518">
    <property type="component" value="Unassembled WGS sequence"/>
</dbReference>
<feature type="compositionally biased region" description="Low complexity" evidence="1">
    <location>
        <begin position="46"/>
        <end position="55"/>
    </location>
</feature>
<evidence type="ECO:0000313" key="2">
    <source>
        <dbReference type="EMBL" id="KAK3921706.1"/>
    </source>
</evidence>
<gene>
    <name evidence="3" type="ORF">KUF71_002752</name>
    <name evidence="2" type="ORF">KUF71_010891</name>
</gene>
<evidence type="ECO:0000256" key="1">
    <source>
        <dbReference type="SAM" id="MobiDB-lite"/>
    </source>
</evidence>
<reference evidence="3" key="2">
    <citation type="journal article" date="2023" name="BMC Genomics">
        <title>Pest status, molecular evolution, and epigenetic factors derived from the genome assembly of Frankliniella fusca, a thysanopteran phytovirus vector.</title>
        <authorList>
            <person name="Catto M.A."/>
            <person name="Labadie P.E."/>
            <person name="Jacobson A.L."/>
            <person name="Kennedy G.G."/>
            <person name="Srinivasan R."/>
            <person name="Hunt B.G."/>
        </authorList>
    </citation>
    <scope>NUCLEOTIDE SEQUENCE</scope>
    <source>
        <strain evidence="3">PL_HMW_Pooled</strain>
    </source>
</reference>
<proteinExistence type="predicted"/>
<accession>A0AAE1HT25</accession>
<feature type="region of interest" description="Disordered" evidence="1">
    <location>
        <begin position="1"/>
        <end position="55"/>
    </location>
</feature>
<evidence type="ECO:0000313" key="3">
    <source>
        <dbReference type="EMBL" id="KAK3926950.1"/>
    </source>
</evidence>
<feature type="compositionally biased region" description="Basic and acidic residues" evidence="1">
    <location>
        <begin position="1"/>
        <end position="17"/>
    </location>
</feature>